<dbReference type="Proteomes" id="UP000660729">
    <property type="component" value="Unassembled WGS sequence"/>
</dbReference>
<evidence type="ECO:0000313" key="7">
    <source>
        <dbReference type="Proteomes" id="UP000660729"/>
    </source>
</evidence>
<dbReference type="GO" id="GO:0031956">
    <property type="term" value="F:medium-chain fatty acid-CoA ligase activity"/>
    <property type="evidence" value="ECO:0007669"/>
    <property type="project" value="TreeGrafter"/>
</dbReference>
<dbReference type="GO" id="GO:0006631">
    <property type="term" value="P:fatty acid metabolic process"/>
    <property type="evidence" value="ECO:0007669"/>
    <property type="project" value="TreeGrafter"/>
</dbReference>
<keyword evidence="3" id="KW-0812">Transmembrane</keyword>
<comment type="similarity">
    <text evidence="1">Belongs to the ATP-dependent AMP-binding enzyme family.</text>
</comment>
<dbReference type="InterPro" id="IPR042099">
    <property type="entry name" value="ANL_N_sf"/>
</dbReference>
<dbReference type="PROSITE" id="PS00455">
    <property type="entry name" value="AMP_BINDING"/>
    <property type="match status" value="1"/>
</dbReference>
<organism evidence="6 7">
    <name type="scientific">Pseudocercospora fuligena</name>
    <dbReference type="NCBI Taxonomy" id="685502"/>
    <lineage>
        <taxon>Eukaryota</taxon>
        <taxon>Fungi</taxon>
        <taxon>Dikarya</taxon>
        <taxon>Ascomycota</taxon>
        <taxon>Pezizomycotina</taxon>
        <taxon>Dothideomycetes</taxon>
        <taxon>Dothideomycetidae</taxon>
        <taxon>Mycosphaerellales</taxon>
        <taxon>Mycosphaerellaceae</taxon>
        <taxon>Pseudocercospora</taxon>
    </lineage>
</organism>
<dbReference type="Gene3D" id="3.40.50.12780">
    <property type="entry name" value="N-terminal domain of ligase-like"/>
    <property type="match status" value="1"/>
</dbReference>
<evidence type="ECO:0000259" key="4">
    <source>
        <dbReference type="Pfam" id="PF00501"/>
    </source>
</evidence>
<dbReference type="PANTHER" id="PTHR43201">
    <property type="entry name" value="ACYL-COA SYNTHETASE"/>
    <property type="match status" value="1"/>
</dbReference>
<dbReference type="InterPro" id="IPR000873">
    <property type="entry name" value="AMP-dep_synth/lig_dom"/>
</dbReference>
<dbReference type="SUPFAM" id="SSF56801">
    <property type="entry name" value="Acetyl-CoA synthetase-like"/>
    <property type="match status" value="1"/>
</dbReference>
<dbReference type="InterPro" id="IPR020845">
    <property type="entry name" value="AMP-binding_CS"/>
</dbReference>
<dbReference type="AlphaFoldDB" id="A0A8H6RN06"/>
<feature type="domain" description="AMP-binding enzyme C-terminal" evidence="5">
    <location>
        <begin position="457"/>
        <end position="533"/>
    </location>
</feature>
<feature type="compositionally biased region" description="Basic and acidic residues" evidence="2">
    <location>
        <begin position="1"/>
        <end position="17"/>
    </location>
</feature>
<dbReference type="InterPro" id="IPR045851">
    <property type="entry name" value="AMP-bd_C_sf"/>
</dbReference>
<evidence type="ECO:0000259" key="5">
    <source>
        <dbReference type="Pfam" id="PF13193"/>
    </source>
</evidence>
<keyword evidence="3" id="KW-1133">Transmembrane helix</keyword>
<gene>
    <name evidence="6" type="ORF">HII31_04973</name>
</gene>
<name>A0A8H6RN06_9PEZI</name>
<protein>
    <submittedName>
        <fullName evidence="6">Malonate--CoA ligase ACSF3, mitochondrial</fullName>
    </submittedName>
</protein>
<keyword evidence="3" id="KW-0472">Membrane</keyword>
<feature type="domain" description="AMP-dependent synthetase/ligase" evidence="4">
    <location>
        <begin position="79"/>
        <end position="386"/>
    </location>
</feature>
<accession>A0A8H6RN06</accession>
<feature type="region of interest" description="Disordered" evidence="2">
    <location>
        <begin position="1"/>
        <end position="20"/>
    </location>
</feature>
<feature type="transmembrane region" description="Helical" evidence="3">
    <location>
        <begin position="97"/>
        <end position="115"/>
    </location>
</feature>
<dbReference type="OrthoDB" id="6614653at2759"/>
<evidence type="ECO:0000256" key="3">
    <source>
        <dbReference type="SAM" id="Phobius"/>
    </source>
</evidence>
<evidence type="ECO:0000256" key="1">
    <source>
        <dbReference type="ARBA" id="ARBA00006432"/>
    </source>
</evidence>
<dbReference type="Pfam" id="PF00501">
    <property type="entry name" value="AMP-binding"/>
    <property type="match status" value="1"/>
</dbReference>
<evidence type="ECO:0000256" key="2">
    <source>
        <dbReference type="SAM" id="MobiDB-lite"/>
    </source>
</evidence>
<dbReference type="PANTHER" id="PTHR43201:SF8">
    <property type="entry name" value="ACYL-COA SYNTHETASE FAMILY MEMBER 3"/>
    <property type="match status" value="1"/>
</dbReference>
<dbReference type="Gene3D" id="3.30.300.30">
    <property type="match status" value="1"/>
</dbReference>
<keyword evidence="6" id="KW-0436">Ligase</keyword>
<dbReference type="EMBL" id="JABCIY010000077">
    <property type="protein sequence ID" value="KAF7193627.1"/>
    <property type="molecule type" value="Genomic_DNA"/>
</dbReference>
<dbReference type="Pfam" id="PF13193">
    <property type="entry name" value="AMP-binding_C"/>
    <property type="match status" value="1"/>
</dbReference>
<sequence>MSTSKTNHEQPTPRHDGPNTFPNDYFFGTLVRSAYRDDLIAIRDITFGYEATYQQFLTDVLYVRNLMRNRMPQQQLEATHTGEGISVGLIGPGGYEFVVGFFALMAFGAVIVPLAPGISSKEALHLVQTAKISSIVTPSASLKVANEISELISRSTAQYPMLLDIGQYLMQPPLPVDEFIVSSGAYSDPNRPGYIIFTSGTSGPPKGCVMRRGAIYDVAVTFSHLYNIRGKDTTLHTLPVHHATGIHISLLPFLVSGACIEFRSGPFRPEELWDRIRESTLHYFSGVPTMYSRLMDFYETSIVGNPNHIVSEYVTGLRKMRALVCGSAALPRSLQQKWTDLRQGRPILTRYGGTEFGVVFWTPPSDPSIDSASVGRKFPGVEVKMNHSGEGGLLVKSALGYSHYIGDSAATAASFDVDGYFATGDIAHKSHDEYFIDGRLSVDILKSGGYKISALDIEREITGLSYVSDAAVVGVEDAEYGQRVAAVISLRQEVRQSLTIGELRDSLRSVLTGYKLPTVLRIVSRVPRNATHKVNKRELVKRMFPAEGHPDIQIWRSARARPRL</sequence>
<keyword evidence="7" id="KW-1185">Reference proteome</keyword>
<comment type="caution">
    <text evidence="6">The sequence shown here is derived from an EMBL/GenBank/DDBJ whole genome shotgun (WGS) entry which is preliminary data.</text>
</comment>
<dbReference type="InterPro" id="IPR025110">
    <property type="entry name" value="AMP-bd_C"/>
</dbReference>
<evidence type="ECO:0000313" key="6">
    <source>
        <dbReference type="EMBL" id="KAF7193627.1"/>
    </source>
</evidence>
<reference evidence="6" key="1">
    <citation type="submission" date="2020-04" db="EMBL/GenBank/DDBJ databases">
        <title>Draft genome resource of the tomato pathogen Pseudocercospora fuligena.</title>
        <authorList>
            <person name="Zaccaron A."/>
        </authorList>
    </citation>
    <scope>NUCLEOTIDE SEQUENCE</scope>
    <source>
        <strain evidence="6">PF001</strain>
    </source>
</reference>
<proteinExistence type="inferred from homology"/>